<dbReference type="Pfam" id="PF07607">
    <property type="entry name" value="DUF1570"/>
    <property type="match status" value="1"/>
</dbReference>
<feature type="compositionally biased region" description="Low complexity" evidence="1">
    <location>
        <begin position="27"/>
        <end position="38"/>
    </location>
</feature>
<name>A0A5B9WCW8_9BACT</name>
<reference evidence="3 4" key="1">
    <citation type="submission" date="2019-08" db="EMBL/GenBank/DDBJ databases">
        <title>Deep-cultivation of Planctomycetes and their phenomic and genomic characterization uncovers novel biology.</title>
        <authorList>
            <person name="Wiegand S."/>
            <person name="Jogler M."/>
            <person name="Boedeker C."/>
            <person name="Pinto D."/>
            <person name="Vollmers J."/>
            <person name="Rivas-Marin E."/>
            <person name="Kohn T."/>
            <person name="Peeters S.H."/>
            <person name="Heuer A."/>
            <person name="Rast P."/>
            <person name="Oberbeckmann S."/>
            <person name="Bunk B."/>
            <person name="Jeske O."/>
            <person name="Meyerdierks A."/>
            <person name="Storesund J.E."/>
            <person name="Kallscheuer N."/>
            <person name="Luecker S."/>
            <person name="Lage O.M."/>
            <person name="Pohl T."/>
            <person name="Merkel B.J."/>
            <person name="Hornburger P."/>
            <person name="Mueller R.-W."/>
            <person name="Bruemmer F."/>
            <person name="Labrenz M."/>
            <person name="Spormann A.M."/>
            <person name="Op den Camp H."/>
            <person name="Overmann J."/>
            <person name="Amann R."/>
            <person name="Jetten M.S.M."/>
            <person name="Mascher T."/>
            <person name="Medema M.H."/>
            <person name="Devos D.P."/>
            <person name="Kaster A.-K."/>
            <person name="Ovreas L."/>
            <person name="Rohde M."/>
            <person name="Galperin M.Y."/>
            <person name="Jogler C."/>
        </authorList>
    </citation>
    <scope>NUCLEOTIDE SEQUENCE [LARGE SCALE GENOMIC DNA]</scope>
    <source>
        <strain evidence="3 4">OJF2</strain>
    </source>
</reference>
<feature type="region of interest" description="Disordered" evidence="1">
    <location>
        <begin position="17"/>
        <end position="44"/>
    </location>
</feature>
<dbReference type="Proteomes" id="UP000324233">
    <property type="component" value="Chromosome"/>
</dbReference>
<organism evidence="3 4">
    <name type="scientific">Aquisphaera giovannonii</name>
    <dbReference type="NCBI Taxonomy" id="406548"/>
    <lineage>
        <taxon>Bacteria</taxon>
        <taxon>Pseudomonadati</taxon>
        <taxon>Planctomycetota</taxon>
        <taxon>Planctomycetia</taxon>
        <taxon>Isosphaerales</taxon>
        <taxon>Isosphaeraceae</taxon>
        <taxon>Aquisphaera</taxon>
    </lineage>
</organism>
<dbReference type="KEGG" id="agv:OJF2_63720"/>
<proteinExistence type="predicted"/>
<keyword evidence="4" id="KW-1185">Reference proteome</keyword>
<evidence type="ECO:0000313" key="3">
    <source>
        <dbReference type="EMBL" id="QEH37781.1"/>
    </source>
</evidence>
<gene>
    <name evidence="3" type="ORF">OJF2_63720</name>
</gene>
<dbReference type="InterPro" id="IPR011464">
    <property type="entry name" value="DUF1570"/>
</dbReference>
<dbReference type="AlphaFoldDB" id="A0A5B9WCW8"/>
<dbReference type="RefSeq" id="WP_246196243.1">
    <property type="nucleotide sequence ID" value="NZ_CP042997.1"/>
</dbReference>
<evidence type="ECO:0000259" key="2">
    <source>
        <dbReference type="Pfam" id="PF07607"/>
    </source>
</evidence>
<accession>A0A5B9WCW8</accession>
<evidence type="ECO:0000256" key="1">
    <source>
        <dbReference type="SAM" id="MobiDB-lite"/>
    </source>
</evidence>
<sequence>MTMSAWLLAVCLSSQVPPPPRPDAAEDAAAALQSSARSALERERQELRALESRVASGAGKDERAAEVVRRLLDTARPEGGASRFTILPQVVPSQSPKGLASIDGGREPWKSDLEKARSRAAAALFELAKKAATGTPPRYAMAAAWLREVLDRQPDHREARRLLGYVPHEGGWARPFAIRQLKDGKVDHPVFGWVPRDWVAHLDAGELPAPSPRGSRKVRWLPAAEADAMRSEWENRWQITTEHFDIQSDVPLGESIEFARRLEAFYDVFFTLMADAVGDNLPLARRFRSPALSGESSYRPHTVYYFANRREYVEHLRVLTGPEIEQSIGYYNPPRPGKGNRGASYFFRDPDGRIPVTATLYHESSHQLLFETAGANACLKNAGNYWFCEGLGTYFETVKPRPDGSVEVGGLIGERLREARKLMLAGGFEPLDRFVGMGEREFNRPDRIRENYQQAQALAVFLMQAKDLAYREPFLDYVRDAYRGRIRQNTGRSLEDRLGVPLRQIDAAYRAYLEDAPAR</sequence>
<protein>
    <recommendedName>
        <fullName evidence="2">DUF1570 domain-containing protein</fullName>
    </recommendedName>
</protein>
<evidence type="ECO:0000313" key="4">
    <source>
        <dbReference type="Proteomes" id="UP000324233"/>
    </source>
</evidence>
<feature type="domain" description="DUF1570" evidence="2">
    <location>
        <begin position="358"/>
        <end position="466"/>
    </location>
</feature>
<dbReference type="EMBL" id="CP042997">
    <property type="protein sequence ID" value="QEH37781.1"/>
    <property type="molecule type" value="Genomic_DNA"/>
</dbReference>